<dbReference type="SUPFAM" id="SSF50729">
    <property type="entry name" value="PH domain-like"/>
    <property type="match status" value="1"/>
</dbReference>
<sequence length="698" mass="75587">MRSVAGGDRERMTANHETYLLMASTQNDMEDWVKTIRRVIWAPFGGGIFGQKLEETVRYERRFGSKLAPMLVEQCVDFIRQWGLREEGLFRLPGQANLVKELQDAFDCGEKPSFDCDTDVHTVASLLKLYLRELPEPVVPFHKYHDFLACTQLIGKDDETGIKELRKLVENLPPVNYNLLKYICRFLDEVQSYSGVNKMSVQNLATVFGPNILRPKVEDPVAIMEGTVLVQQLMAVLIGRHDVLFPPDEDGSAALELVNNNIEPQRRRDATVSQNTENNNTQAAVRQCVWEAPESPSHRQHADNAGSPRSASPRHGVAGRFDVARSPPLTIKKNPAFSKGGGIVTNGSFSSSPSSDPSQEKSPTLSGGGGGGSLPLRRTGTLKGSGTKMGTSGVMGGSGSGGNGTGVVRMGISGTDAVAGAVNGRGGGGLWAPNGCVTLREGGRARDCPRGDHASNQNRLSTYDNVQLNQQNLQQQNHIANTCVNSSGHEDKQSVDSATWSTSSCEISLPDNSTSCRSSTTTCPEQDFYGAHFEDLDGSAQDNERPRSSEGGEGEGSGGGAGRSSQGTSSSSNSDGYSVGTGAGGHSALHSLVTCFTVNLTEPLSLCLLCSLEQRNLELESEMVGLHEELDQERKKYTMAEIKLRNGERAKDDAERRNQILQKEMEQFFSTFSDLTATATPPAADPRRPDRSNSIWIQ</sequence>
<dbReference type="Pfam" id="PF00620">
    <property type="entry name" value="RhoGAP"/>
    <property type="match status" value="1"/>
</dbReference>
<dbReference type="Gene3D" id="1.10.555.10">
    <property type="entry name" value="Rho GTPase activation protein"/>
    <property type="match status" value="1"/>
</dbReference>
<dbReference type="GO" id="GO:1900028">
    <property type="term" value="P:negative regulation of ruffle assembly"/>
    <property type="evidence" value="ECO:0007669"/>
    <property type="project" value="TreeGrafter"/>
</dbReference>
<dbReference type="PANTHER" id="PTHR15228:SF19">
    <property type="entry name" value="RHO GTPASE-ACTIVATING PROTEIN 24"/>
    <property type="match status" value="1"/>
</dbReference>
<organism evidence="8 9">
    <name type="scientific">Liparis tanakae</name>
    <name type="common">Tanaka's snailfish</name>
    <dbReference type="NCBI Taxonomy" id="230148"/>
    <lineage>
        <taxon>Eukaryota</taxon>
        <taxon>Metazoa</taxon>
        <taxon>Chordata</taxon>
        <taxon>Craniata</taxon>
        <taxon>Vertebrata</taxon>
        <taxon>Euteleostomi</taxon>
        <taxon>Actinopterygii</taxon>
        <taxon>Neopterygii</taxon>
        <taxon>Teleostei</taxon>
        <taxon>Neoteleostei</taxon>
        <taxon>Acanthomorphata</taxon>
        <taxon>Eupercaria</taxon>
        <taxon>Perciformes</taxon>
        <taxon>Cottioidei</taxon>
        <taxon>Cottales</taxon>
        <taxon>Liparidae</taxon>
        <taxon>Liparis</taxon>
    </lineage>
</organism>
<dbReference type="Proteomes" id="UP000314294">
    <property type="component" value="Unassembled WGS sequence"/>
</dbReference>
<dbReference type="OrthoDB" id="185175at2759"/>
<keyword evidence="1" id="KW-0343">GTPase activation</keyword>
<evidence type="ECO:0000256" key="3">
    <source>
        <dbReference type="ARBA" id="ARBA00023054"/>
    </source>
</evidence>
<feature type="compositionally biased region" description="Low complexity" evidence="5">
    <location>
        <begin position="348"/>
        <end position="365"/>
    </location>
</feature>
<feature type="compositionally biased region" description="Low complexity" evidence="5">
    <location>
        <begin position="563"/>
        <end position="578"/>
    </location>
</feature>
<dbReference type="InterPro" id="IPR001849">
    <property type="entry name" value="PH_domain"/>
</dbReference>
<dbReference type="FunFam" id="1.10.555.10:FF:000015">
    <property type="entry name" value="rho GTPase-activating protein 25 isoform X1"/>
    <property type="match status" value="1"/>
</dbReference>
<dbReference type="AlphaFoldDB" id="A0A4Z2J634"/>
<evidence type="ECO:0000256" key="4">
    <source>
        <dbReference type="SAM" id="Coils"/>
    </source>
</evidence>
<dbReference type="SMART" id="SM00324">
    <property type="entry name" value="RhoGAP"/>
    <property type="match status" value="1"/>
</dbReference>
<dbReference type="GO" id="GO:0035021">
    <property type="term" value="P:negative regulation of Rac protein signal transduction"/>
    <property type="evidence" value="ECO:0007669"/>
    <property type="project" value="TreeGrafter"/>
</dbReference>
<name>A0A4Z2J634_9TELE</name>
<feature type="region of interest" description="Disordered" evidence="5">
    <location>
        <begin position="677"/>
        <end position="698"/>
    </location>
</feature>
<protein>
    <submittedName>
        <fullName evidence="8">Rho GTPase-activating protein 24</fullName>
    </submittedName>
</protein>
<dbReference type="EMBL" id="SRLO01000021">
    <property type="protein sequence ID" value="TNN85324.1"/>
    <property type="molecule type" value="Genomic_DNA"/>
</dbReference>
<evidence type="ECO:0000313" key="9">
    <source>
        <dbReference type="Proteomes" id="UP000314294"/>
    </source>
</evidence>
<evidence type="ECO:0000256" key="2">
    <source>
        <dbReference type="ARBA" id="ARBA00022553"/>
    </source>
</evidence>
<proteinExistence type="predicted"/>
<dbReference type="CDD" id="cd04390">
    <property type="entry name" value="RhoGAP_ARHGAP22_24_25"/>
    <property type="match status" value="1"/>
</dbReference>
<keyword evidence="2" id="KW-0597">Phosphoprotein</keyword>
<dbReference type="GO" id="GO:0005925">
    <property type="term" value="C:focal adhesion"/>
    <property type="evidence" value="ECO:0007669"/>
    <property type="project" value="TreeGrafter"/>
</dbReference>
<keyword evidence="9" id="KW-1185">Reference proteome</keyword>
<dbReference type="InterPro" id="IPR011993">
    <property type="entry name" value="PH-like_dom_sf"/>
</dbReference>
<feature type="region of interest" description="Disordered" evidence="5">
    <location>
        <begin position="536"/>
        <end position="578"/>
    </location>
</feature>
<feature type="compositionally biased region" description="Gly residues" evidence="5">
    <location>
        <begin position="393"/>
        <end position="402"/>
    </location>
</feature>
<evidence type="ECO:0000256" key="5">
    <source>
        <dbReference type="SAM" id="MobiDB-lite"/>
    </source>
</evidence>
<feature type="domain" description="Rho-GAP" evidence="7">
    <location>
        <begin position="51"/>
        <end position="245"/>
    </location>
</feature>
<keyword evidence="3 4" id="KW-0175">Coiled coil</keyword>
<evidence type="ECO:0000313" key="8">
    <source>
        <dbReference type="EMBL" id="TNN85324.1"/>
    </source>
</evidence>
<dbReference type="GO" id="GO:0005096">
    <property type="term" value="F:GTPase activator activity"/>
    <property type="evidence" value="ECO:0007669"/>
    <property type="project" value="UniProtKB-KW"/>
</dbReference>
<dbReference type="GO" id="GO:0035313">
    <property type="term" value="P:wound healing, spreading of epidermal cells"/>
    <property type="evidence" value="ECO:0007669"/>
    <property type="project" value="TreeGrafter"/>
</dbReference>
<evidence type="ECO:0000259" key="6">
    <source>
        <dbReference type="PROSITE" id="PS50003"/>
    </source>
</evidence>
<feature type="domain" description="PH" evidence="6">
    <location>
        <begin position="1"/>
        <end position="41"/>
    </location>
</feature>
<gene>
    <name evidence="8" type="primary">Arhgap24_1</name>
    <name evidence="8" type="ORF">EYF80_004346</name>
</gene>
<dbReference type="PROSITE" id="PS50238">
    <property type="entry name" value="RHOGAP"/>
    <property type="match status" value="1"/>
</dbReference>
<dbReference type="GO" id="GO:0007165">
    <property type="term" value="P:signal transduction"/>
    <property type="evidence" value="ECO:0007669"/>
    <property type="project" value="InterPro"/>
</dbReference>
<reference evidence="8 9" key="1">
    <citation type="submission" date="2019-03" db="EMBL/GenBank/DDBJ databases">
        <title>First draft genome of Liparis tanakae, snailfish: a comprehensive survey of snailfish specific genes.</title>
        <authorList>
            <person name="Kim W."/>
            <person name="Song I."/>
            <person name="Jeong J.-H."/>
            <person name="Kim D."/>
            <person name="Kim S."/>
            <person name="Ryu S."/>
            <person name="Song J.Y."/>
            <person name="Lee S.K."/>
        </authorList>
    </citation>
    <scope>NUCLEOTIDE SEQUENCE [LARGE SCALE GENOMIC DNA]</scope>
    <source>
        <tissue evidence="8">Muscle</tissue>
    </source>
</reference>
<dbReference type="PROSITE" id="PS50003">
    <property type="entry name" value="PH_DOMAIN"/>
    <property type="match status" value="1"/>
</dbReference>
<comment type="caution">
    <text evidence="8">The sequence shown here is derived from an EMBL/GenBank/DDBJ whole genome shotgun (WGS) entry which is preliminary data.</text>
</comment>
<feature type="region of interest" description="Disordered" evidence="5">
    <location>
        <begin position="293"/>
        <end position="402"/>
    </location>
</feature>
<dbReference type="PANTHER" id="PTHR15228">
    <property type="entry name" value="SPERMATHECAL PHYSIOLOGY VARIANT"/>
    <property type="match status" value="1"/>
</dbReference>
<dbReference type="SUPFAM" id="SSF48350">
    <property type="entry name" value="GTPase activation domain, GAP"/>
    <property type="match status" value="1"/>
</dbReference>
<evidence type="ECO:0000259" key="7">
    <source>
        <dbReference type="PROSITE" id="PS50238"/>
    </source>
</evidence>
<dbReference type="InterPro" id="IPR008936">
    <property type="entry name" value="Rho_GTPase_activation_prot"/>
</dbReference>
<dbReference type="InterPro" id="IPR051025">
    <property type="entry name" value="RhoGAP"/>
</dbReference>
<accession>A0A4Z2J634</accession>
<feature type="compositionally biased region" description="Low complexity" evidence="5">
    <location>
        <begin position="374"/>
        <end position="392"/>
    </location>
</feature>
<dbReference type="InterPro" id="IPR000198">
    <property type="entry name" value="RhoGAP_dom"/>
</dbReference>
<feature type="coiled-coil region" evidence="4">
    <location>
        <begin position="616"/>
        <end position="671"/>
    </location>
</feature>
<dbReference type="Gene3D" id="2.30.29.30">
    <property type="entry name" value="Pleckstrin-homology domain (PH domain)/Phosphotyrosine-binding domain (PTB)"/>
    <property type="match status" value="1"/>
</dbReference>
<evidence type="ECO:0000256" key="1">
    <source>
        <dbReference type="ARBA" id="ARBA00022468"/>
    </source>
</evidence>